<reference evidence="3" key="1">
    <citation type="journal article" date="2019" name="Int. J. Syst. Evol. Microbiol.">
        <title>The Global Catalogue of Microorganisms (GCM) 10K type strain sequencing project: providing services to taxonomists for standard genome sequencing and annotation.</title>
        <authorList>
            <consortium name="The Broad Institute Genomics Platform"/>
            <consortium name="The Broad Institute Genome Sequencing Center for Infectious Disease"/>
            <person name="Wu L."/>
            <person name="Ma J."/>
        </authorList>
    </citation>
    <scope>NUCLEOTIDE SEQUENCE [LARGE SCALE GENOMIC DNA]</scope>
    <source>
        <strain evidence="3">JCM 13378</strain>
    </source>
</reference>
<keyword evidence="3" id="KW-1185">Reference proteome</keyword>
<protein>
    <recommendedName>
        <fullName evidence="4">Thioredoxin domain-containing protein</fullName>
    </recommendedName>
</protein>
<evidence type="ECO:0000313" key="2">
    <source>
        <dbReference type="EMBL" id="GAA0346050.1"/>
    </source>
</evidence>
<name>A0ABP3GHY6_9ALTE</name>
<dbReference type="Proteomes" id="UP001501757">
    <property type="component" value="Unassembled WGS sequence"/>
</dbReference>
<accession>A0ABP3GHY6</accession>
<sequence>MKTLFIGLLIVAGVASASEHFTCGQTLDIHKLSEARAEIEKLSYLDTEYYYSVNGNHFIGDKRSEIYKNFLEECLNKQLVSYDLEALSSADLYDIFDLIRHVNFYYQDPRLVKAMELIVLARQRRGDIVSNLLTSLHKAYIRGRAITEARQLEKRYPELQFTETLPLIKNISAERGFLELDDNRQSILYRKFEFGPNGHVVVVSSPMCSPSKRFLSWLNAPNREMYKAIFSRFATFVSPPGDYLHIESYHAANKEIAPIKLHYIYNKDQWPEIQLWNTPVFYFFYDGKLVSQLIGWPEEGREVALTNALKAVKLL</sequence>
<dbReference type="EMBL" id="BAAAEI010000006">
    <property type="protein sequence ID" value="GAA0346050.1"/>
    <property type="molecule type" value="Genomic_DNA"/>
</dbReference>
<evidence type="ECO:0000313" key="3">
    <source>
        <dbReference type="Proteomes" id="UP001501757"/>
    </source>
</evidence>
<feature type="chain" id="PRO_5047121523" description="Thioredoxin domain-containing protein" evidence="1">
    <location>
        <begin position="18"/>
        <end position="315"/>
    </location>
</feature>
<proteinExistence type="predicted"/>
<organism evidence="2 3">
    <name type="scientific">Bowmanella denitrificans</name>
    <dbReference type="NCBI Taxonomy" id="366582"/>
    <lineage>
        <taxon>Bacteria</taxon>
        <taxon>Pseudomonadati</taxon>
        <taxon>Pseudomonadota</taxon>
        <taxon>Gammaproteobacteria</taxon>
        <taxon>Alteromonadales</taxon>
        <taxon>Alteromonadaceae</taxon>
        <taxon>Bowmanella</taxon>
    </lineage>
</organism>
<dbReference type="RefSeq" id="WP_343842087.1">
    <property type="nucleotide sequence ID" value="NZ_BAAAEI010000006.1"/>
</dbReference>
<comment type="caution">
    <text evidence="2">The sequence shown here is derived from an EMBL/GenBank/DDBJ whole genome shotgun (WGS) entry which is preliminary data.</text>
</comment>
<evidence type="ECO:0008006" key="4">
    <source>
        <dbReference type="Google" id="ProtNLM"/>
    </source>
</evidence>
<evidence type="ECO:0000256" key="1">
    <source>
        <dbReference type="SAM" id="SignalP"/>
    </source>
</evidence>
<gene>
    <name evidence="2" type="ORF">GCM10009092_08160</name>
</gene>
<feature type="signal peptide" evidence="1">
    <location>
        <begin position="1"/>
        <end position="17"/>
    </location>
</feature>
<keyword evidence="1" id="KW-0732">Signal</keyword>